<dbReference type="PANTHER" id="PTHR33676">
    <property type="entry name" value="COLD REGULATED PROTEIN 27"/>
    <property type="match status" value="1"/>
</dbReference>
<proteinExistence type="predicted"/>
<dbReference type="EMBL" id="CAXHTB010000009">
    <property type="protein sequence ID" value="CAL0312127.1"/>
    <property type="molecule type" value="Genomic_DNA"/>
</dbReference>
<dbReference type="GO" id="GO:0042752">
    <property type="term" value="P:regulation of circadian rhythm"/>
    <property type="evidence" value="ECO:0007669"/>
    <property type="project" value="InterPro"/>
</dbReference>
<dbReference type="AlphaFoldDB" id="A0AAV1WSN2"/>
<accession>A0AAV1WSN2</accession>
<evidence type="ECO:0000313" key="2">
    <source>
        <dbReference type="Proteomes" id="UP001497480"/>
    </source>
</evidence>
<evidence type="ECO:0000313" key="1">
    <source>
        <dbReference type="EMBL" id="CAL0312127.1"/>
    </source>
</evidence>
<sequence length="286" mass="31793">MGHDLGFDRVDSLISSDPEPPLLDACETVLTRTTSESSSSITVANNSFHDLELHSPFPDLSTRWTNQQHSLYLNHLEDSFVNELHHSMSLRGWSLQNSINMPRQQSLAKQDGFLKKISHEKTEHMLESTAESHVVAESQLGLASLEKGNSLIEPNAYYDVLFCDEGIRGKGISKFSKRSPGSLEKQSNCRSSHLELVGSTTEVTDQSFKNEEAGSSCKPMAKRLKAAAAADSINDQVVPFGNFHTTDVSTSTNSSSENKEHKLLSEFPESFRFPKSDPPFFRRGRC</sequence>
<comment type="caution">
    <text evidence="1">The sequence shown here is derived from an EMBL/GenBank/DDBJ whole genome shotgun (WGS) entry which is preliminary data.</text>
</comment>
<name>A0AAV1WSN2_LUPLU</name>
<protein>
    <submittedName>
        <fullName evidence="1">Uncharacterized protein</fullName>
    </submittedName>
</protein>
<dbReference type="Proteomes" id="UP001497480">
    <property type="component" value="Unassembled WGS sequence"/>
</dbReference>
<keyword evidence="2" id="KW-1185">Reference proteome</keyword>
<organism evidence="1 2">
    <name type="scientific">Lupinus luteus</name>
    <name type="common">European yellow lupine</name>
    <dbReference type="NCBI Taxonomy" id="3873"/>
    <lineage>
        <taxon>Eukaryota</taxon>
        <taxon>Viridiplantae</taxon>
        <taxon>Streptophyta</taxon>
        <taxon>Embryophyta</taxon>
        <taxon>Tracheophyta</taxon>
        <taxon>Spermatophyta</taxon>
        <taxon>Magnoliopsida</taxon>
        <taxon>eudicotyledons</taxon>
        <taxon>Gunneridae</taxon>
        <taxon>Pentapetalae</taxon>
        <taxon>rosids</taxon>
        <taxon>fabids</taxon>
        <taxon>Fabales</taxon>
        <taxon>Fabaceae</taxon>
        <taxon>Papilionoideae</taxon>
        <taxon>50 kb inversion clade</taxon>
        <taxon>genistoids sensu lato</taxon>
        <taxon>core genistoids</taxon>
        <taxon>Genisteae</taxon>
        <taxon>Lupinus</taxon>
    </lineage>
</organism>
<gene>
    <name evidence="1" type="ORF">LLUT_LOCUS13187</name>
</gene>
<reference evidence="1 2" key="1">
    <citation type="submission" date="2024-03" db="EMBL/GenBank/DDBJ databases">
        <authorList>
            <person name="Martinez-Hernandez J."/>
        </authorList>
    </citation>
    <scope>NUCLEOTIDE SEQUENCE [LARGE SCALE GENOMIC DNA]</scope>
</reference>
<dbReference type="PANTHER" id="PTHR33676:SF17">
    <property type="entry name" value="COLD-REGULATED PROTEIN 28"/>
    <property type="match status" value="1"/>
</dbReference>
<dbReference type="InterPro" id="IPR044678">
    <property type="entry name" value="COR27/28"/>
</dbReference>
<dbReference type="GO" id="GO:0009409">
    <property type="term" value="P:response to cold"/>
    <property type="evidence" value="ECO:0007669"/>
    <property type="project" value="InterPro"/>
</dbReference>